<dbReference type="SUPFAM" id="SSF103473">
    <property type="entry name" value="MFS general substrate transporter"/>
    <property type="match status" value="1"/>
</dbReference>
<evidence type="ECO:0008006" key="4">
    <source>
        <dbReference type="Google" id="ProtNLM"/>
    </source>
</evidence>
<protein>
    <recommendedName>
        <fullName evidence="4">DUF202 domain-containing protein</fullName>
    </recommendedName>
</protein>
<dbReference type="InterPro" id="IPR036259">
    <property type="entry name" value="MFS_trans_sf"/>
</dbReference>
<dbReference type="AlphaFoldDB" id="A0A0K6GHK1"/>
<dbReference type="PANTHER" id="PTHR38646">
    <property type="entry name" value="YALI0F00814P"/>
    <property type="match status" value="1"/>
</dbReference>
<organism evidence="2 3">
    <name type="scientific">Rhizoctonia solani</name>
    <dbReference type="NCBI Taxonomy" id="456999"/>
    <lineage>
        <taxon>Eukaryota</taxon>
        <taxon>Fungi</taxon>
        <taxon>Dikarya</taxon>
        <taxon>Basidiomycota</taxon>
        <taxon>Agaricomycotina</taxon>
        <taxon>Agaricomycetes</taxon>
        <taxon>Cantharellales</taxon>
        <taxon>Ceratobasidiaceae</taxon>
        <taxon>Rhizoctonia</taxon>
    </lineage>
</organism>
<keyword evidence="1" id="KW-1133">Transmembrane helix</keyword>
<feature type="transmembrane region" description="Helical" evidence="1">
    <location>
        <begin position="67"/>
        <end position="87"/>
    </location>
</feature>
<proteinExistence type="predicted"/>
<evidence type="ECO:0000313" key="3">
    <source>
        <dbReference type="Proteomes" id="UP000044841"/>
    </source>
</evidence>
<keyword evidence="3" id="KW-1185">Reference proteome</keyword>
<name>A0A0K6GHK1_9AGAM</name>
<feature type="transmembrane region" description="Helical" evidence="1">
    <location>
        <begin position="131"/>
        <end position="157"/>
    </location>
</feature>
<gene>
    <name evidence="2" type="ORF">RSOLAG22IIIB_12945</name>
</gene>
<sequence>MISIPRNKPDPIHRYRGHRRGSFSPLDVSEMVELRARGRTFYGAYARTALGNLGYSAVVLKLFDKRFYRIGLLYVILAVLLFIVSIVRRKHSRHDFSDLHASHGRFDGHHAAENEDGPNPPPRKRIFGRPFVTAGWVVVFLTSVVAIIEVILLIFLLQV</sequence>
<accession>A0A0K6GHK1</accession>
<keyword evidence="1" id="KW-0812">Transmembrane</keyword>
<reference evidence="2 3" key="1">
    <citation type="submission" date="2015-07" db="EMBL/GenBank/DDBJ databases">
        <authorList>
            <person name="Noorani M."/>
        </authorList>
    </citation>
    <scope>NUCLEOTIDE SEQUENCE [LARGE SCALE GENOMIC DNA]</scope>
    <source>
        <strain evidence="2">BBA 69670</strain>
    </source>
</reference>
<evidence type="ECO:0000313" key="2">
    <source>
        <dbReference type="EMBL" id="CUA77965.1"/>
    </source>
</evidence>
<evidence type="ECO:0000256" key="1">
    <source>
        <dbReference type="SAM" id="Phobius"/>
    </source>
</evidence>
<keyword evidence="1" id="KW-0472">Membrane</keyword>
<dbReference type="Proteomes" id="UP000044841">
    <property type="component" value="Unassembled WGS sequence"/>
</dbReference>
<dbReference type="PANTHER" id="PTHR38646:SF1">
    <property type="entry name" value="DUF202 DOMAIN-CONTAINING PROTEIN"/>
    <property type="match status" value="1"/>
</dbReference>
<dbReference type="EMBL" id="CYGV01001927">
    <property type="protein sequence ID" value="CUA77965.1"/>
    <property type="molecule type" value="Genomic_DNA"/>
</dbReference>